<protein>
    <submittedName>
        <fullName evidence="2">Single-stranded DNA-binding protein</fullName>
    </submittedName>
</protein>
<dbReference type="AlphaFoldDB" id="A0A3D4V8H1"/>
<keyword evidence="2" id="KW-0238">DNA-binding</keyword>
<feature type="compositionally biased region" description="Low complexity" evidence="1">
    <location>
        <begin position="1"/>
        <end position="18"/>
    </location>
</feature>
<evidence type="ECO:0000256" key="1">
    <source>
        <dbReference type="SAM" id="MobiDB-lite"/>
    </source>
</evidence>
<sequence length="38" mass="3833">RSAPAAARPKAAAAGAAANDDFSDFPGALQDEDDDLPF</sequence>
<feature type="non-terminal residue" evidence="2">
    <location>
        <position position="1"/>
    </location>
</feature>
<evidence type="ECO:0000313" key="3">
    <source>
        <dbReference type="Proteomes" id="UP000264071"/>
    </source>
</evidence>
<comment type="caution">
    <text evidence="2">The sequence shown here is derived from an EMBL/GenBank/DDBJ whole genome shotgun (WGS) entry which is preliminary data.</text>
</comment>
<evidence type="ECO:0000313" key="2">
    <source>
        <dbReference type="EMBL" id="HCT57124.1"/>
    </source>
</evidence>
<dbReference type="GO" id="GO:0003677">
    <property type="term" value="F:DNA binding"/>
    <property type="evidence" value="ECO:0007669"/>
    <property type="project" value="UniProtKB-KW"/>
</dbReference>
<name>A0A3D4V8H1_9BACT</name>
<organism evidence="2 3">
    <name type="scientific">Gemmatimonas aurantiaca</name>
    <dbReference type="NCBI Taxonomy" id="173480"/>
    <lineage>
        <taxon>Bacteria</taxon>
        <taxon>Pseudomonadati</taxon>
        <taxon>Gemmatimonadota</taxon>
        <taxon>Gemmatimonadia</taxon>
        <taxon>Gemmatimonadales</taxon>
        <taxon>Gemmatimonadaceae</taxon>
        <taxon>Gemmatimonas</taxon>
    </lineage>
</organism>
<gene>
    <name evidence="2" type="ORF">DGD08_07910</name>
</gene>
<accession>A0A3D4V8H1</accession>
<feature type="region of interest" description="Disordered" evidence="1">
    <location>
        <begin position="1"/>
        <end position="38"/>
    </location>
</feature>
<dbReference type="EMBL" id="DPIY01000007">
    <property type="protein sequence ID" value="HCT57124.1"/>
    <property type="molecule type" value="Genomic_DNA"/>
</dbReference>
<reference evidence="2 3" key="1">
    <citation type="journal article" date="2018" name="Nat. Biotechnol.">
        <title>A standardized bacterial taxonomy based on genome phylogeny substantially revises the tree of life.</title>
        <authorList>
            <person name="Parks D.H."/>
            <person name="Chuvochina M."/>
            <person name="Waite D.W."/>
            <person name="Rinke C."/>
            <person name="Skarshewski A."/>
            <person name="Chaumeil P.A."/>
            <person name="Hugenholtz P."/>
        </authorList>
    </citation>
    <scope>NUCLEOTIDE SEQUENCE [LARGE SCALE GENOMIC DNA]</scope>
    <source>
        <strain evidence="2">UBA8844</strain>
    </source>
</reference>
<dbReference type="Proteomes" id="UP000264071">
    <property type="component" value="Unassembled WGS sequence"/>
</dbReference>
<proteinExistence type="predicted"/>